<dbReference type="InterPro" id="IPR011528">
    <property type="entry name" value="NERD"/>
</dbReference>
<sequence>MISILFLILIFIWFYKKRTSYNPYDISLSHSSYYECAFCREEKCTEEVLRILEPVAGHKRILKNVFLQGEKDGRAGADVVMIHESGIYVIHSADLEGVIAGNPQGRYWKQTFREGWLLACRNYLYNPFLENKKILDVMQWEFRDMPWLPYYSFAVFGNRGVLLTSGWMGENCFSLPVHALSSAVADVFRHNRRFLKEQDIERIYERMKNTLHS</sequence>
<name>A0A1E3ADI1_9FIRM</name>
<proteinExistence type="predicted"/>
<evidence type="ECO:0000259" key="1">
    <source>
        <dbReference type="Pfam" id="PF08378"/>
    </source>
</evidence>
<dbReference type="EMBL" id="MCGH01000002">
    <property type="protein sequence ID" value="ODM06775.1"/>
    <property type="molecule type" value="Genomic_DNA"/>
</dbReference>
<dbReference type="Proteomes" id="UP000094067">
    <property type="component" value="Unassembled WGS sequence"/>
</dbReference>
<protein>
    <submittedName>
        <fullName evidence="2">Nuclease-related domain protein</fullName>
    </submittedName>
</protein>
<evidence type="ECO:0000313" key="3">
    <source>
        <dbReference type="Proteomes" id="UP000094067"/>
    </source>
</evidence>
<gene>
    <name evidence="2" type="ORF">BEI61_02665</name>
</gene>
<comment type="caution">
    <text evidence="2">The sequence shown here is derived from an EMBL/GenBank/DDBJ whole genome shotgun (WGS) entry which is preliminary data.</text>
</comment>
<feature type="domain" description="NERD" evidence="1">
    <location>
        <begin position="46"/>
        <end position="154"/>
    </location>
</feature>
<evidence type="ECO:0000313" key="2">
    <source>
        <dbReference type="EMBL" id="ODM06775.1"/>
    </source>
</evidence>
<dbReference type="AlphaFoldDB" id="A0A1E3ADI1"/>
<dbReference type="Pfam" id="PF08378">
    <property type="entry name" value="NERD"/>
    <property type="match status" value="1"/>
</dbReference>
<dbReference type="RefSeq" id="WP_069152596.1">
    <property type="nucleotide sequence ID" value="NZ_MCGH01000002.1"/>
</dbReference>
<accession>A0A1E3ADI1</accession>
<reference evidence="2 3" key="1">
    <citation type="submission" date="2016-07" db="EMBL/GenBank/DDBJ databases">
        <title>Characterization of isolates of Eisenbergiella tayi derived from blood cultures, using whole genome sequencing.</title>
        <authorList>
            <person name="Burdz T."/>
            <person name="Wiebe D."/>
            <person name="Huynh C."/>
            <person name="Bernard K."/>
        </authorList>
    </citation>
    <scope>NUCLEOTIDE SEQUENCE [LARGE SCALE GENOMIC DNA]</scope>
    <source>
        <strain evidence="2 3">NML 110608</strain>
    </source>
</reference>
<organism evidence="2 3">
    <name type="scientific">Eisenbergiella tayi</name>
    <dbReference type="NCBI Taxonomy" id="1432052"/>
    <lineage>
        <taxon>Bacteria</taxon>
        <taxon>Bacillati</taxon>
        <taxon>Bacillota</taxon>
        <taxon>Clostridia</taxon>
        <taxon>Lachnospirales</taxon>
        <taxon>Lachnospiraceae</taxon>
        <taxon>Eisenbergiella</taxon>
    </lineage>
</organism>